<proteinExistence type="predicted"/>
<accession>A0AA96WME3</accession>
<organism evidence="1">
    <name type="scientific">Leptolyngbya sp. NK1-12</name>
    <dbReference type="NCBI Taxonomy" id="2547451"/>
    <lineage>
        <taxon>Bacteria</taxon>
        <taxon>Bacillati</taxon>
        <taxon>Cyanobacteriota</taxon>
        <taxon>Cyanophyceae</taxon>
        <taxon>Leptolyngbyales</taxon>
        <taxon>Leptolyngbyaceae</taxon>
        <taxon>Leptolyngbya group</taxon>
        <taxon>Leptolyngbya</taxon>
    </lineage>
</organism>
<protein>
    <submittedName>
        <fullName evidence="1">Uncharacterized protein</fullName>
    </submittedName>
</protein>
<dbReference type="SUPFAM" id="SSF53756">
    <property type="entry name" value="UDP-Glycosyltransferase/glycogen phosphorylase"/>
    <property type="match status" value="1"/>
</dbReference>
<dbReference type="AlphaFoldDB" id="A0AA96WME3"/>
<dbReference type="RefSeq" id="WP_316437032.1">
    <property type="nucleotide sequence ID" value="NZ_CP053587.1"/>
</dbReference>
<dbReference type="EMBL" id="CP053587">
    <property type="protein sequence ID" value="WNZ27365.1"/>
    <property type="molecule type" value="Genomic_DNA"/>
</dbReference>
<evidence type="ECO:0000313" key="1">
    <source>
        <dbReference type="EMBL" id="WNZ27365.1"/>
    </source>
</evidence>
<reference evidence="1" key="1">
    <citation type="submission" date="2020-05" db="EMBL/GenBank/DDBJ databases">
        <authorList>
            <person name="Zhu T."/>
            <person name="Keshari N."/>
            <person name="Lu X."/>
        </authorList>
    </citation>
    <scope>NUCLEOTIDE SEQUENCE</scope>
    <source>
        <strain evidence="1">NK1-12</strain>
    </source>
</reference>
<name>A0AA96WME3_9CYAN</name>
<sequence>MRPDWQTMQRLLCCLPGAGLEDQVAPALQALRQALPQTEIVLLTNAVAANVDVVDVDVVDADVAMDVNVNVKWKLLNLTCDRSTPLATTCLTQLIETVRHCSFDAAIIFTESDQSPYTMAYLCYLAAIPIRIGQSREFGGNVLSHCVTPPLDPVSTVNYHLHLVNATGLCASSNQSNAESNFQPPVLNHAVTNSHLACPR</sequence>
<gene>
    <name evidence="1" type="ORF">HJG54_31255</name>
</gene>
<dbReference type="Gene3D" id="3.40.50.2000">
    <property type="entry name" value="Glycogen Phosphorylase B"/>
    <property type="match status" value="1"/>
</dbReference>